<sequence length="292" mass="32450">MSASGPKNLAYIRLGVSHLDAAAAFVSDVVGLQAVVTNGATRTFRSDQRKHTLSLFVGAASGCGIEVTDHRDLDSILVRLREHKFEARLASDQECQERFVRAALITQDSGGLPVDVVFAPAHSGRRYYGPRDAGVRGLHSVGLRSVNIERDLLLWTTALGLKVRDRVGGIAYLGCDATHHRVALYPSKRSGLLYVTFEVEGFDNIMQNFYHMQEHQVRVLQGPGRETASGQAFVRFEGPDRQMFAFGCEMAIVDEQRHHPRQFELDRYTLCGWGSECQDSPELIAHPDRQSP</sequence>
<organism evidence="2 3">
    <name type="scientific">Bradyrhizobium betae</name>
    <dbReference type="NCBI Taxonomy" id="244734"/>
    <lineage>
        <taxon>Bacteria</taxon>
        <taxon>Pseudomonadati</taxon>
        <taxon>Pseudomonadota</taxon>
        <taxon>Alphaproteobacteria</taxon>
        <taxon>Hyphomicrobiales</taxon>
        <taxon>Nitrobacteraceae</taxon>
        <taxon>Bradyrhizobium</taxon>
    </lineage>
</organism>
<dbReference type="AlphaFoldDB" id="A0A4Q1VNG5"/>
<dbReference type="InterPro" id="IPR029068">
    <property type="entry name" value="Glyas_Bleomycin-R_OHBP_Dase"/>
</dbReference>
<reference evidence="2 3" key="1">
    <citation type="submission" date="2017-03" db="EMBL/GenBank/DDBJ databases">
        <authorList>
            <person name="Safronova V.I."/>
            <person name="Sazanova A.L."/>
            <person name="Chirak E.R."/>
        </authorList>
    </citation>
    <scope>NUCLEOTIDE SEQUENCE [LARGE SCALE GENOMIC DNA]</scope>
    <source>
        <strain evidence="2 3">Opo-243</strain>
    </source>
</reference>
<feature type="domain" description="VOC" evidence="1">
    <location>
        <begin position="137"/>
        <end position="249"/>
    </location>
</feature>
<protein>
    <recommendedName>
        <fullName evidence="1">VOC domain-containing protein</fullName>
    </recommendedName>
</protein>
<evidence type="ECO:0000313" key="2">
    <source>
        <dbReference type="EMBL" id="RXT54241.1"/>
    </source>
</evidence>
<dbReference type="InterPro" id="IPR004360">
    <property type="entry name" value="Glyas_Fos-R_dOase_dom"/>
</dbReference>
<dbReference type="OrthoDB" id="9803142at2"/>
<evidence type="ECO:0000313" key="3">
    <source>
        <dbReference type="Proteomes" id="UP000290819"/>
    </source>
</evidence>
<dbReference type="Proteomes" id="UP000290819">
    <property type="component" value="Unassembled WGS sequence"/>
</dbReference>
<dbReference type="InterPro" id="IPR037523">
    <property type="entry name" value="VOC_core"/>
</dbReference>
<dbReference type="Pfam" id="PF00903">
    <property type="entry name" value="Glyoxalase"/>
    <property type="match status" value="1"/>
</dbReference>
<name>A0A4Q1VNG5_9BRAD</name>
<dbReference type="RefSeq" id="WP_129267586.1">
    <property type="nucleotide sequence ID" value="NZ_MZXW01000004.1"/>
</dbReference>
<dbReference type="Gene3D" id="3.10.180.10">
    <property type="entry name" value="2,3-Dihydroxybiphenyl 1,2-Dioxygenase, domain 1"/>
    <property type="match status" value="2"/>
</dbReference>
<proteinExistence type="predicted"/>
<dbReference type="SUPFAM" id="SSF54593">
    <property type="entry name" value="Glyoxalase/Bleomycin resistance protein/Dihydroxybiphenyl dioxygenase"/>
    <property type="match status" value="2"/>
</dbReference>
<dbReference type="PROSITE" id="PS51819">
    <property type="entry name" value="VOC"/>
    <property type="match status" value="1"/>
</dbReference>
<dbReference type="EMBL" id="MZXW01000004">
    <property type="protein sequence ID" value="RXT54241.1"/>
    <property type="molecule type" value="Genomic_DNA"/>
</dbReference>
<gene>
    <name evidence="2" type="ORF">B5V03_02020</name>
</gene>
<keyword evidence="3" id="KW-1185">Reference proteome</keyword>
<accession>A0A4Q1VNG5</accession>
<evidence type="ECO:0000259" key="1">
    <source>
        <dbReference type="PROSITE" id="PS51819"/>
    </source>
</evidence>
<comment type="caution">
    <text evidence="2">The sequence shown here is derived from an EMBL/GenBank/DDBJ whole genome shotgun (WGS) entry which is preliminary data.</text>
</comment>